<dbReference type="OrthoDB" id="8716700at2"/>
<comment type="caution">
    <text evidence="1">The sequence shown here is derived from an EMBL/GenBank/DDBJ whole genome shotgun (WGS) entry which is preliminary data.</text>
</comment>
<dbReference type="Gene3D" id="3.40.630.40">
    <property type="entry name" value="Zn-dependent exopeptidases"/>
    <property type="match status" value="1"/>
</dbReference>
<evidence type="ECO:0000313" key="1">
    <source>
        <dbReference type="EMBL" id="KGO86447.1"/>
    </source>
</evidence>
<dbReference type="EMBL" id="JRLX01000010">
    <property type="protein sequence ID" value="KGO86447.1"/>
    <property type="molecule type" value="Genomic_DNA"/>
</dbReference>
<dbReference type="eggNOG" id="COG3741">
    <property type="taxonomic scope" value="Bacteria"/>
</dbReference>
<evidence type="ECO:0000313" key="2">
    <source>
        <dbReference type="Proteomes" id="UP000030152"/>
    </source>
</evidence>
<sequence length="265" mass="29922">MDVFHITQPTAPKVPIILSSPHSGTFFPPEIASRLFPDKAETPDDTDWFIDRLYDFAPAMGITVIKANYSRWVIDLNRDPESKPLYTDGRVITGLVPLTNFNGEPLYQASEPDEHEIAERIHQYYIPYHEQIEQLLEQTKTQFGTALLFDAHSIRKVVPGIQKEAFPDLILGDNDGTSASADVIKAAWDALQTDKYNAEHNHPFKGGHITRSFGKPQNNVHALQLEMAKTNYMDASETNYSEENAAHIREVLTNVFTQLIKTLQA</sequence>
<reference evidence="1 2" key="1">
    <citation type="submission" date="2013-09" db="EMBL/GenBank/DDBJ databases">
        <authorList>
            <person name="Zeng Z."/>
            <person name="Chen C."/>
        </authorList>
    </citation>
    <scope>NUCLEOTIDE SEQUENCE [LARGE SCALE GENOMIC DNA]</scope>
    <source>
        <strain evidence="1 2">WB 3.3-2</strain>
    </source>
</reference>
<name>A0A0A2M1C7_9FLAO</name>
<keyword evidence="2" id="KW-1185">Reference proteome</keyword>
<dbReference type="AlphaFoldDB" id="A0A0A2M1C7"/>
<organism evidence="1 2">
    <name type="scientific">Flavobacterium rivuli WB 3.3-2 = DSM 21788</name>
    <dbReference type="NCBI Taxonomy" id="1121895"/>
    <lineage>
        <taxon>Bacteria</taxon>
        <taxon>Pseudomonadati</taxon>
        <taxon>Bacteroidota</taxon>
        <taxon>Flavobacteriia</taxon>
        <taxon>Flavobacteriales</taxon>
        <taxon>Flavobacteriaceae</taxon>
        <taxon>Flavobacterium</taxon>
    </lineage>
</organism>
<dbReference type="SUPFAM" id="SSF53187">
    <property type="entry name" value="Zn-dependent exopeptidases"/>
    <property type="match status" value="1"/>
</dbReference>
<dbReference type="Proteomes" id="UP000030152">
    <property type="component" value="Unassembled WGS sequence"/>
</dbReference>
<proteinExistence type="predicted"/>
<accession>A0A0A2M1C7</accession>
<gene>
    <name evidence="1" type="ORF">Q765_11245</name>
</gene>
<dbReference type="RefSeq" id="WP_020213796.1">
    <property type="nucleotide sequence ID" value="NZ_JRLX01000010.1"/>
</dbReference>
<dbReference type="InterPro" id="IPR007709">
    <property type="entry name" value="N-FG_amidohydro"/>
</dbReference>
<dbReference type="STRING" id="1121895.GCA_000378485_02628"/>
<protein>
    <submittedName>
        <fullName evidence="1">N-formylglutamate deformylase</fullName>
    </submittedName>
</protein>
<dbReference type="Pfam" id="PF05013">
    <property type="entry name" value="FGase"/>
    <property type="match status" value="1"/>
</dbReference>